<gene>
    <name evidence="12" type="primary">tig</name>
    <name evidence="12" type="ORF">MmiHf6_05070</name>
</gene>
<keyword evidence="5 8" id="KW-0697">Rotamase</keyword>
<evidence type="ECO:0000256" key="2">
    <source>
        <dbReference type="ARBA" id="ARBA00004496"/>
    </source>
</evidence>
<dbReference type="GO" id="GO:0005737">
    <property type="term" value="C:cytoplasm"/>
    <property type="evidence" value="ECO:0007669"/>
    <property type="project" value="UniProtKB-SubCell"/>
</dbReference>
<evidence type="ECO:0000313" key="12">
    <source>
        <dbReference type="EMBL" id="WNY23202.1"/>
    </source>
</evidence>
<protein>
    <recommendedName>
        <fullName evidence="9">Peptidyl-prolyl cis-trans isomerase</fullName>
        <ecNumber evidence="9">5.2.1.8</ecNumber>
    </recommendedName>
</protein>
<dbReference type="GO" id="GO:0042026">
    <property type="term" value="P:protein refolding"/>
    <property type="evidence" value="ECO:0007669"/>
    <property type="project" value="UniProtKB-ARBA"/>
</dbReference>
<comment type="similarity">
    <text evidence="3 9">Belongs to the FKBP-type PPIase family.</text>
</comment>
<dbReference type="InterPro" id="IPR001179">
    <property type="entry name" value="PPIase_FKBP_dom"/>
</dbReference>
<feature type="domain" description="PPIase FKBP-type" evidence="11">
    <location>
        <begin position="44"/>
        <end position="108"/>
    </location>
</feature>
<accession>A0AA96UYW6</accession>
<dbReference type="Proteomes" id="UP001302978">
    <property type="component" value="Chromosome"/>
</dbReference>
<keyword evidence="6" id="KW-0143">Chaperone</keyword>
<dbReference type="PANTHER" id="PTHR47861">
    <property type="entry name" value="FKBP-TYPE PEPTIDYL-PROLYL CIS-TRANS ISOMERASE SLYD"/>
    <property type="match status" value="1"/>
</dbReference>
<keyword evidence="10" id="KW-1133">Transmembrane helix</keyword>
<dbReference type="Gene3D" id="3.10.50.40">
    <property type="match status" value="1"/>
</dbReference>
<dbReference type="GeneID" id="85195002"/>
<dbReference type="PROSITE" id="PS50059">
    <property type="entry name" value="FKBP_PPIASE"/>
    <property type="match status" value="1"/>
</dbReference>
<reference evidence="12 13" key="1">
    <citation type="submission" date="2023-07" db="EMBL/GenBank/DDBJ databases">
        <title>Closed genoem sequence of Methanomicrococcus sp. Hf6.</title>
        <authorList>
            <person name="Poehlein A."/>
            <person name="Protasov E."/>
            <person name="Platt K."/>
            <person name="Reeh H."/>
            <person name="Daniel R."/>
            <person name="Brune A."/>
        </authorList>
    </citation>
    <scope>NUCLEOTIDE SEQUENCE [LARGE SCALE GENOMIC DNA]</scope>
    <source>
        <strain evidence="12 13">Hf6</strain>
    </source>
</reference>
<evidence type="ECO:0000313" key="13">
    <source>
        <dbReference type="Proteomes" id="UP001302978"/>
    </source>
</evidence>
<dbReference type="InterPro" id="IPR046357">
    <property type="entry name" value="PPIase_dom_sf"/>
</dbReference>
<keyword evidence="10" id="KW-0472">Membrane</keyword>
<keyword evidence="4" id="KW-0963">Cytoplasm</keyword>
<evidence type="ECO:0000256" key="6">
    <source>
        <dbReference type="ARBA" id="ARBA00023186"/>
    </source>
</evidence>
<dbReference type="SUPFAM" id="SSF54534">
    <property type="entry name" value="FKBP-like"/>
    <property type="match status" value="1"/>
</dbReference>
<organism evidence="12 13">
    <name type="scientific">Methanimicrococcus hongohii</name>
    <dbReference type="NCBI Taxonomy" id="3028295"/>
    <lineage>
        <taxon>Archaea</taxon>
        <taxon>Methanobacteriati</taxon>
        <taxon>Methanobacteriota</taxon>
        <taxon>Stenosarchaea group</taxon>
        <taxon>Methanomicrobia</taxon>
        <taxon>Methanosarcinales</taxon>
        <taxon>Methanosarcinaceae</taxon>
        <taxon>Methanimicrococcus</taxon>
    </lineage>
</organism>
<evidence type="ECO:0000256" key="8">
    <source>
        <dbReference type="PROSITE-ProRule" id="PRU00277"/>
    </source>
</evidence>
<evidence type="ECO:0000256" key="3">
    <source>
        <dbReference type="ARBA" id="ARBA00006577"/>
    </source>
</evidence>
<keyword evidence="7 8" id="KW-0413">Isomerase</keyword>
<dbReference type="GO" id="GO:0003755">
    <property type="term" value="F:peptidyl-prolyl cis-trans isomerase activity"/>
    <property type="evidence" value="ECO:0007669"/>
    <property type="project" value="UniProtKB-UniRule"/>
</dbReference>
<dbReference type="EC" id="5.2.1.8" evidence="9"/>
<keyword evidence="13" id="KW-1185">Reference proteome</keyword>
<keyword evidence="10" id="KW-0812">Transmembrane</keyword>
<evidence type="ECO:0000256" key="1">
    <source>
        <dbReference type="ARBA" id="ARBA00000971"/>
    </source>
</evidence>
<evidence type="ECO:0000256" key="10">
    <source>
        <dbReference type="SAM" id="Phobius"/>
    </source>
</evidence>
<evidence type="ECO:0000256" key="7">
    <source>
        <dbReference type="ARBA" id="ARBA00023235"/>
    </source>
</evidence>
<dbReference type="PANTHER" id="PTHR47861:SF3">
    <property type="entry name" value="FKBP-TYPE PEPTIDYL-PROLYL CIS-TRANS ISOMERASE SLYD"/>
    <property type="match status" value="1"/>
</dbReference>
<feature type="transmembrane region" description="Helical" evidence="10">
    <location>
        <begin position="7"/>
        <end position="29"/>
    </location>
</feature>
<comment type="subcellular location">
    <subcellularLocation>
        <location evidence="2">Cytoplasm</location>
    </subcellularLocation>
</comment>
<evidence type="ECO:0000256" key="4">
    <source>
        <dbReference type="ARBA" id="ARBA00022490"/>
    </source>
</evidence>
<sequence length="187" mass="19536">MAKKINPLVGILGGLMLVLLIFSIIAIILHPGPTVSLSHGAVDGDTVSVQYTGKLTDGTVFDSNMEEGRELLTFVVGSGAVIKGFDDAVHGMEAGDSKTVTIPPEDAYPYYEELVVTYTKSDVVDSLGSEPAVGDKLMTVSTVGTIMEGTVTEVTPTTIIIDYNSAVAGQTLVFDITVVEVVSASGH</sequence>
<evidence type="ECO:0000259" key="11">
    <source>
        <dbReference type="PROSITE" id="PS50059"/>
    </source>
</evidence>
<evidence type="ECO:0000256" key="9">
    <source>
        <dbReference type="RuleBase" id="RU003915"/>
    </source>
</evidence>
<dbReference type="KEGG" id="mehf:MmiHf6_05070"/>
<comment type="catalytic activity">
    <reaction evidence="1 8 9">
        <text>[protein]-peptidylproline (omega=180) = [protein]-peptidylproline (omega=0)</text>
        <dbReference type="Rhea" id="RHEA:16237"/>
        <dbReference type="Rhea" id="RHEA-COMP:10747"/>
        <dbReference type="Rhea" id="RHEA-COMP:10748"/>
        <dbReference type="ChEBI" id="CHEBI:83833"/>
        <dbReference type="ChEBI" id="CHEBI:83834"/>
        <dbReference type="EC" id="5.2.1.8"/>
    </reaction>
</comment>
<dbReference type="Pfam" id="PF00254">
    <property type="entry name" value="FKBP_C"/>
    <property type="match status" value="1"/>
</dbReference>
<proteinExistence type="inferred from homology"/>
<name>A0AA96UYW6_9EURY</name>
<dbReference type="AlphaFoldDB" id="A0AA96UYW6"/>
<dbReference type="RefSeq" id="WP_316558216.1">
    <property type="nucleotide sequence ID" value="NZ_CP131059.1"/>
</dbReference>
<evidence type="ECO:0000256" key="5">
    <source>
        <dbReference type="ARBA" id="ARBA00023110"/>
    </source>
</evidence>
<dbReference type="EMBL" id="CP131059">
    <property type="protein sequence ID" value="WNY23202.1"/>
    <property type="molecule type" value="Genomic_DNA"/>
</dbReference>